<organism evidence="8 9">
    <name type="scientific">Polymorphospora lycopeni</name>
    <dbReference type="NCBI Taxonomy" id="3140240"/>
    <lineage>
        <taxon>Bacteria</taxon>
        <taxon>Bacillati</taxon>
        <taxon>Actinomycetota</taxon>
        <taxon>Actinomycetes</taxon>
        <taxon>Micromonosporales</taxon>
        <taxon>Micromonosporaceae</taxon>
        <taxon>Polymorphospora</taxon>
    </lineage>
</organism>
<feature type="transmembrane region" description="Helical" evidence="6">
    <location>
        <begin position="83"/>
        <end position="104"/>
    </location>
</feature>
<evidence type="ECO:0000256" key="2">
    <source>
        <dbReference type="ARBA" id="ARBA00022475"/>
    </source>
</evidence>
<dbReference type="PROSITE" id="PS50850">
    <property type="entry name" value="MFS"/>
    <property type="match status" value="1"/>
</dbReference>
<feature type="transmembrane region" description="Helical" evidence="6">
    <location>
        <begin position="276"/>
        <end position="296"/>
    </location>
</feature>
<gene>
    <name evidence="8" type="ORF">AAFH96_16720</name>
</gene>
<reference evidence="8 9" key="1">
    <citation type="submission" date="2024-04" db="EMBL/GenBank/DDBJ databases">
        <title>Polymorphospora sp. isolated from Baiyangdian Lake in Xiong'an New Area.</title>
        <authorList>
            <person name="Zhang X."/>
            <person name="Liu J."/>
        </authorList>
    </citation>
    <scope>NUCLEOTIDE SEQUENCE [LARGE SCALE GENOMIC DNA]</scope>
    <source>
        <strain evidence="8 9">2-325</strain>
    </source>
</reference>
<accession>A0ABV5CRU9</accession>
<feature type="transmembrane region" description="Helical" evidence="6">
    <location>
        <begin position="251"/>
        <end position="269"/>
    </location>
</feature>
<name>A0ABV5CRU9_9ACTN</name>
<comment type="caution">
    <text evidence="8">The sequence shown here is derived from an EMBL/GenBank/DDBJ whole genome shotgun (WGS) entry which is preliminary data.</text>
</comment>
<dbReference type="InterPro" id="IPR036259">
    <property type="entry name" value="MFS_trans_sf"/>
</dbReference>
<keyword evidence="5 6" id="KW-0472">Membrane</keyword>
<evidence type="ECO:0000256" key="4">
    <source>
        <dbReference type="ARBA" id="ARBA00022989"/>
    </source>
</evidence>
<dbReference type="RefSeq" id="WP_364213765.1">
    <property type="nucleotide sequence ID" value="NZ_JBCGDC010000043.1"/>
</dbReference>
<dbReference type="InterPro" id="IPR052425">
    <property type="entry name" value="Uncharacterized_MFS-type"/>
</dbReference>
<feature type="domain" description="Major facilitator superfamily (MFS) profile" evidence="7">
    <location>
        <begin position="13"/>
        <end position="389"/>
    </location>
</feature>
<dbReference type="Pfam" id="PF07690">
    <property type="entry name" value="MFS_1"/>
    <property type="match status" value="1"/>
</dbReference>
<keyword evidence="3 6" id="KW-0812">Transmembrane</keyword>
<dbReference type="CDD" id="cd17370">
    <property type="entry name" value="MFS_MJ1317_like"/>
    <property type="match status" value="1"/>
</dbReference>
<sequence length="408" mass="42678">MNSAGRASSGATAFRFVLLMGLVDLFGDTAYSGGASMNGLFLASVGAGAAVISIVGGLSEFLNYLTRGVSGYFADRIRRRWPLVFVGYGLNLLAVPALALAGYWQVAAALILLQGIGRGIRKPLVQAMLSYTTSRYGRGWIYGVNTALDHTGRTLGPLVVAGALLLAATFRTAYALLVVPAVLALITLTIARMRFPTPATIEPRRQPVPTEGFTRSYWLYLAAGACFAAGLMNFELISFHLARSGVTRDSVPLFLALATGIGALASLGLGRLYDRVGLPVVLVAVVATAAFSPFVFLLPVHLALVGMALWGIGQATQDSLLTALVAGVLPRGRRNLAFGLYYAGYGVGWLIGAVAAGLLYERSHLALVVFAAGAQLLSLPIFLAARRRSGREAAGAASADAGTERAPG</sequence>
<feature type="transmembrane region" description="Helical" evidence="6">
    <location>
        <begin position="173"/>
        <end position="195"/>
    </location>
</feature>
<dbReference type="SUPFAM" id="SSF103473">
    <property type="entry name" value="MFS general substrate transporter"/>
    <property type="match status" value="1"/>
</dbReference>
<dbReference type="PANTHER" id="PTHR42688">
    <property type="entry name" value="CONSERVED PROTEIN"/>
    <property type="match status" value="1"/>
</dbReference>
<dbReference type="Gene3D" id="1.20.1250.20">
    <property type="entry name" value="MFS general substrate transporter like domains"/>
    <property type="match status" value="2"/>
</dbReference>
<feature type="transmembrane region" description="Helical" evidence="6">
    <location>
        <begin position="40"/>
        <end position="62"/>
    </location>
</feature>
<protein>
    <submittedName>
        <fullName evidence="8">MFS transporter</fullName>
    </submittedName>
</protein>
<keyword evidence="2" id="KW-1003">Cell membrane</keyword>
<dbReference type="EMBL" id="JBCGDC010000043">
    <property type="protein sequence ID" value="MFB6394737.1"/>
    <property type="molecule type" value="Genomic_DNA"/>
</dbReference>
<dbReference type="Proteomes" id="UP001582793">
    <property type="component" value="Unassembled WGS sequence"/>
</dbReference>
<feature type="transmembrane region" description="Helical" evidence="6">
    <location>
        <begin position="340"/>
        <end position="359"/>
    </location>
</feature>
<dbReference type="InterPro" id="IPR011701">
    <property type="entry name" value="MFS"/>
</dbReference>
<dbReference type="InterPro" id="IPR020846">
    <property type="entry name" value="MFS_dom"/>
</dbReference>
<evidence type="ECO:0000256" key="5">
    <source>
        <dbReference type="ARBA" id="ARBA00023136"/>
    </source>
</evidence>
<evidence type="ECO:0000256" key="6">
    <source>
        <dbReference type="SAM" id="Phobius"/>
    </source>
</evidence>
<comment type="subcellular location">
    <subcellularLocation>
        <location evidence="1">Cell membrane</location>
        <topology evidence="1">Multi-pass membrane protein</topology>
    </subcellularLocation>
</comment>
<evidence type="ECO:0000313" key="9">
    <source>
        <dbReference type="Proteomes" id="UP001582793"/>
    </source>
</evidence>
<keyword evidence="4 6" id="KW-1133">Transmembrane helix</keyword>
<proteinExistence type="predicted"/>
<feature type="transmembrane region" description="Helical" evidence="6">
    <location>
        <begin position="216"/>
        <end position="239"/>
    </location>
</feature>
<evidence type="ECO:0000256" key="3">
    <source>
        <dbReference type="ARBA" id="ARBA00022692"/>
    </source>
</evidence>
<keyword evidence="9" id="KW-1185">Reference proteome</keyword>
<feature type="transmembrane region" description="Helical" evidence="6">
    <location>
        <begin position="365"/>
        <end position="385"/>
    </location>
</feature>
<evidence type="ECO:0000259" key="7">
    <source>
        <dbReference type="PROSITE" id="PS50850"/>
    </source>
</evidence>
<dbReference type="PANTHER" id="PTHR42688:SF1">
    <property type="entry name" value="BLR5212 PROTEIN"/>
    <property type="match status" value="1"/>
</dbReference>
<feature type="transmembrane region" description="Helical" evidence="6">
    <location>
        <begin position="12"/>
        <end position="34"/>
    </location>
</feature>
<evidence type="ECO:0000256" key="1">
    <source>
        <dbReference type="ARBA" id="ARBA00004651"/>
    </source>
</evidence>
<evidence type="ECO:0000313" key="8">
    <source>
        <dbReference type="EMBL" id="MFB6394737.1"/>
    </source>
</evidence>
<feature type="transmembrane region" description="Helical" evidence="6">
    <location>
        <begin position="302"/>
        <end position="328"/>
    </location>
</feature>